<reference evidence="10" key="1">
    <citation type="submission" date="2023-05" db="EMBL/GenBank/DDBJ databases">
        <authorList>
            <person name="Huff M."/>
        </authorList>
    </citation>
    <scope>NUCLEOTIDE SEQUENCE</scope>
</reference>
<dbReference type="InterPro" id="IPR013083">
    <property type="entry name" value="Znf_RING/FYVE/PHD"/>
</dbReference>
<evidence type="ECO:0000313" key="10">
    <source>
        <dbReference type="EMBL" id="CAI9761591.1"/>
    </source>
</evidence>
<comment type="catalytic activity">
    <reaction evidence="1">
        <text>Hydrolysis of terminal, non-reducing beta-D-glucosyl residues with release of beta-D-glucose.</text>
        <dbReference type="EC" id="3.2.1.21"/>
    </reaction>
</comment>
<feature type="compositionally biased region" description="Low complexity" evidence="8">
    <location>
        <begin position="272"/>
        <end position="283"/>
    </location>
</feature>
<name>A0AAD2DS30_9LAMI</name>
<dbReference type="Gene3D" id="3.40.50.1700">
    <property type="entry name" value="Glycoside hydrolase family 3 C-terminal domain"/>
    <property type="match status" value="1"/>
</dbReference>
<dbReference type="InterPro" id="IPR002772">
    <property type="entry name" value="Glyco_hydro_3_C"/>
</dbReference>
<evidence type="ECO:0000256" key="1">
    <source>
        <dbReference type="ARBA" id="ARBA00000448"/>
    </source>
</evidence>
<comment type="similarity">
    <text evidence="2">Belongs to the glycosyl hydrolase 3 family.</text>
</comment>
<dbReference type="GO" id="GO:0008270">
    <property type="term" value="F:zinc ion binding"/>
    <property type="evidence" value="ECO:0007669"/>
    <property type="project" value="UniProtKB-KW"/>
</dbReference>
<keyword evidence="7" id="KW-0479">Metal-binding</keyword>
<dbReference type="InterPro" id="IPR051915">
    <property type="entry name" value="Cellulose_Degrad_GH3"/>
</dbReference>
<keyword evidence="7" id="KW-0862">Zinc</keyword>
<evidence type="ECO:0000256" key="7">
    <source>
        <dbReference type="PROSITE-ProRule" id="PRU00175"/>
    </source>
</evidence>
<dbReference type="InterPro" id="IPR036881">
    <property type="entry name" value="Glyco_hydro_3_C_sf"/>
</dbReference>
<feature type="domain" description="RING-type" evidence="9">
    <location>
        <begin position="133"/>
        <end position="171"/>
    </location>
</feature>
<keyword evidence="4" id="KW-0732">Signal</keyword>
<dbReference type="SMART" id="SM00184">
    <property type="entry name" value="RING"/>
    <property type="match status" value="1"/>
</dbReference>
<organism evidence="10 11">
    <name type="scientific">Fraxinus pennsylvanica</name>
    <dbReference type="NCBI Taxonomy" id="56036"/>
    <lineage>
        <taxon>Eukaryota</taxon>
        <taxon>Viridiplantae</taxon>
        <taxon>Streptophyta</taxon>
        <taxon>Embryophyta</taxon>
        <taxon>Tracheophyta</taxon>
        <taxon>Spermatophyta</taxon>
        <taxon>Magnoliopsida</taxon>
        <taxon>eudicotyledons</taxon>
        <taxon>Gunneridae</taxon>
        <taxon>Pentapetalae</taxon>
        <taxon>asterids</taxon>
        <taxon>lamiids</taxon>
        <taxon>Lamiales</taxon>
        <taxon>Oleaceae</taxon>
        <taxon>Oleeae</taxon>
        <taxon>Fraxinus</taxon>
    </lineage>
</organism>
<keyword evidence="6" id="KW-0326">Glycosidase</keyword>
<evidence type="ECO:0000256" key="6">
    <source>
        <dbReference type="ARBA" id="ARBA00023295"/>
    </source>
</evidence>
<dbReference type="PANTHER" id="PTHR30620">
    <property type="entry name" value="PERIPLASMIC BETA-GLUCOSIDASE-RELATED"/>
    <property type="match status" value="1"/>
</dbReference>
<keyword evidence="11" id="KW-1185">Reference proteome</keyword>
<feature type="compositionally biased region" description="Polar residues" evidence="8">
    <location>
        <begin position="311"/>
        <end position="321"/>
    </location>
</feature>
<evidence type="ECO:0000313" key="11">
    <source>
        <dbReference type="Proteomes" id="UP000834106"/>
    </source>
</evidence>
<dbReference type="SUPFAM" id="SSF57850">
    <property type="entry name" value="RING/U-box"/>
    <property type="match status" value="1"/>
</dbReference>
<proteinExistence type="inferred from homology"/>
<accession>A0AAD2DS30</accession>
<feature type="region of interest" description="Disordered" evidence="8">
    <location>
        <begin position="398"/>
        <end position="427"/>
    </location>
</feature>
<dbReference type="EMBL" id="OU503040">
    <property type="protein sequence ID" value="CAI9761591.1"/>
    <property type="molecule type" value="Genomic_DNA"/>
</dbReference>
<evidence type="ECO:0000256" key="8">
    <source>
        <dbReference type="SAM" id="MobiDB-lite"/>
    </source>
</evidence>
<dbReference type="SUPFAM" id="SSF52279">
    <property type="entry name" value="Beta-D-glucan exohydrolase, C-terminal domain"/>
    <property type="match status" value="1"/>
</dbReference>
<dbReference type="AlphaFoldDB" id="A0AAD2DS30"/>
<evidence type="ECO:0000256" key="4">
    <source>
        <dbReference type="ARBA" id="ARBA00022729"/>
    </source>
</evidence>
<gene>
    <name evidence="10" type="ORF">FPE_LOCUS9021</name>
</gene>
<dbReference type="Proteomes" id="UP000834106">
    <property type="component" value="Chromosome 5"/>
</dbReference>
<dbReference type="InterPro" id="IPR001841">
    <property type="entry name" value="Znf_RING"/>
</dbReference>
<keyword evidence="5" id="KW-0378">Hydrolase</keyword>
<dbReference type="Gene3D" id="3.30.40.10">
    <property type="entry name" value="Zinc/RING finger domain, C3HC4 (zinc finger)"/>
    <property type="match status" value="1"/>
</dbReference>
<dbReference type="PROSITE" id="PS50089">
    <property type="entry name" value="ZF_RING_2"/>
    <property type="match status" value="1"/>
</dbReference>
<keyword evidence="7" id="KW-0863">Zinc-finger</keyword>
<evidence type="ECO:0000256" key="5">
    <source>
        <dbReference type="ARBA" id="ARBA00022801"/>
    </source>
</evidence>
<feature type="region of interest" description="Disordered" evidence="8">
    <location>
        <begin position="244"/>
        <end position="326"/>
    </location>
</feature>
<protein>
    <recommendedName>
        <fullName evidence="3">beta-glucosidase</fullName>
        <ecNumber evidence="3">3.2.1.21</ecNumber>
    </recommendedName>
</protein>
<dbReference type="PANTHER" id="PTHR30620:SF16">
    <property type="entry name" value="LYSOSOMAL BETA GLUCOSIDASE"/>
    <property type="match status" value="1"/>
</dbReference>
<evidence type="ECO:0000259" key="9">
    <source>
        <dbReference type="PROSITE" id="PS50089"/>
    </source>
</evidence>
<dbReference type="EC" id="3.2.1.21" evidence="3"/>
<sequence>MSNIFSYAIVVVRELPYSKIVGDSINLIITKPGYDTITNLCEYVKCVVNIISGHPVVIEPHLPKVDALVAAWLPRTEVQGVSDVLFGDHGFTRKLARNERQHSISGHRQIGSLLLVAHQKEHSFFRWKMMKSICLEEFSDSDPSTVTTCKHEFHLQCILEWCQRSSQCPMCWQTISLKDPSSQELLDAVEHERNLRMNPPRNTTIFHHPTLGDIELQHLPVSGSDSELEERIIQHLAAAAAMGRARQLGRREGHRSRSSTQGRPHFLVFSTNPNSSSASSSPAHRGGVGTPPTVMIAGPNSPFITVEDDSPQITSRPSSAQADLVTTSASGSSAVAIQLGISSSNQRSPAQTSPSSQDIAGPSDLQSFSESLKSRLGALSTRYKESITKSTRGWKERLFARNSSTPDPATEVHRDVDPEDSSTPVPAEQHTVEMDVASTHRFPFHSEFHYSEIFSAVMMPPAYGNRN</sequence>
<dbReference type="GO" id="GO:0008422">
    <property type="term" value="F:beta-glucosidase activity"/>
    <property type="evidence" value="ECO:0007669"/>
    <property type="project" value="UniProtKB-EC"/>
</dbReference>
<evidence type="ECO:0000256" key="3">
    <source>
        <dbReference type="ARBA" id="ARBA00012744"/>
    </source>
</evidence>
<feature type="region of interest" description="Disordered" evidence="8">
    <location>
        <begin position="343"/>
        <end position="368"/>
    </location>
</feature>
<dbReference type="GO" id="GO:0009251">
    <property type="term" value="P:glucan catabolic process"/>
    <property type="evidence" value="ECO:0007669"/>
    <property type="project" value="TreeGrafter"/>
</dbReference>
<dbReference type="Pfam" id="PF01915">
    <property type="entry name" value="Glyco_hydro_3_C"/>
    <property type="match status" value="1"/>
</dbReference>
<evidence type="ECO:0000256" key="2">
    <source>
        <dbReference type="ARBA" id="ARBA00005336"/>
    </source>
</evidence>
<dbReference type="Pfam" id="PF13639">
    <property type="entry name" value="zf-RING_2"/>
    <property type="match status" value="1"/>
</dbReference>